<feature type="transmembrane region" description="Helical" evidence="19">
    <location>
        <begin position="312"/>
        <end position="328"/>
    </location>
</feature>
<proteinExistence type="inferred from homology"/>
<comment type="subunit">
    <text evidence="5">Interacts (via UL20 interaction region) with protein UL20 homolog (via N-terminus); this interaction probably plays a role in the coordinate transport of protein UL20 homolog and gK to the trans-Golgi network (TGN), and is required for the cell surface expression of gK.</text>
</comment>
<keyword evidence="13" id="KW-1181">Viral primary envelope fusion with host outer nuclear membrane</keyword>
<keyword evidence="11" id="KW-1040">Host Golgi apparatus</keyword>
<dbReference type="Proteomes" id="UP000145961">
    <property type="component" value="Segment"/>
</dbReference>
<dbReference type="Proteomes" id="UP000106683">
    <property type="component" value="Segment"/>
</dbReference>
<evidence type="ECO:0000313" key="23">
    <source>
        <dbReference type="Proteomes" id="UP000145961"/>
    </source>
</evidence>
<evidence type="ECO:0000256" key="4">
    <source>
        <dbReference type="ARBA" id="ARBA00007266"/>
    </source>
</evidence>
<keyword evidence="9 19" id="KW-0812">Transmembrane</keyword>
<evidence type="ECO:0000313" key="21">
    <source>
        <dbReference type="EMBL" id="AII81259.1"/>
    </source>
</evidence>
<organism evidence="20 22">
    <name type="scientific">Equid alphaherpesvirus 1</name>
    <name type="common">Equine herpesvirus 1</name>
    <dbReference type="NCBI Taxonomy" id="10326"/>
    <lineage>
        <taxon>Viruses</taxon>
        <taxon>Duplodnaviria</taxon>
        <taxon>Heunggongvirae</taxon>
        <taxon>Peploviricota</taxon>
        <taxon>Herviviricetes</taxon>
        <taxon>Herpesvirales</taxon>
        <taxon>Orthoherpesviridae</taxon>
        <taxon>Alphaherpesvirinae</taxon>
        <taxon>Varicellovirus</taxon>
        <taxon>Varicellovirus equidalpha1</taxon>
    </lineage>
</organism>
<reference evidence="22 23" key="1">
    <citation type="journal article" date="2014" name="J. Vet. Med. Sci.">
        <title>Full Genome Sequences of Zebra-Borne Equine Herpesvirus Type 1 Isolated from Zebra, Onager and Thomson's Gazelle.</title>
        <authorList>
            <person name="Guo X."/>
            <person name="Izume S."/>
            <person name="Okada A."/>
            <person name="Ohya K."/>
            <person name="Kimura T."/>
            <person name="Fukushi H."/>
        </authorList>
    </citation>
    <scope>NUCLEOTIDE SEQUENCE [LARGE SCALE GENOMIC DNA]</scope>
    <source>
        <strain evidence="21">T-616</strain>
        <strain evidence="20">T616 delta71</strain>
    </source>
</reference>
<name>A0A076JXE5_9ALPH</name>
<dbReference type="Pfam" id="PF01621">
    <property type="entry name" value="Fusion_gly_K"/>
    <property type="match status" value="1"/>
</dbReference>
<accession>A0A076JXE5</accession>
<evidence type="ECO:0000256" key="15">
    <source>
        <dbReference type="ARBA" id="ARBA00023046"/>
    </source>
</evidence>
<evidence type="ECO:0000256" key="16">
    <source>
        <dbReference type="ARBA" id="ARBA00023136"/>
    </source>
</evidence>
<comment type="similarity">
    <text evidence="4">Belongs to the alphaherpesvirinae glycoprotein K family.</text>
</comment>
<evidence type="ECO:0000256" key="13">
    <source>
        <dbReference type="ARBA" id="ARBA00022959"/>
    </source>
</evidence>
<evidence type="ECO:0000256" key="14">
    <source>
        <dbReference type="ARBA" id="ARBA00022989"/>
    </source>
</evidence>
<dbReference type="EMBL" id="KF644573">
    <property type="protein sequence ID" value="AII81180.1"/>
    <property type="molecule type" value="Genomic_DNA"/>
</dbReference>
<dbReference type="GO" id="GO:0020002">
    <property type="term" value="C:host cell plasma membrane"/>
    <property type="evidence" value="ECO:0007669"/>
    <property type="project" value="UniProtKB-SubCell"/>
</dbReference>
<keyword evidence="17" id="KW-0325">Glycoprotein</keyword>
<keyword evidence="15" id="KW-1039">Host endosome</keyword>
<evidence type="ECO:0000256" key="9">
    <source>
        <dbReference type="ARBA" id="ARBA00022692"/>
    </source>
</evidence>
<dbReference type="EMBL" id="KF644574">
    <property type="protein sequence ID" value="AII81259.1"/>
    <property type="molecule type" value="Genomic_DNA"/>
</dbReference>
<evidence type="ECO:0000256" key="12">
    <source>
        <dbReference type="ARBA" id="ARBA00022870"/>
    </source>
</evidence>
<keyword evidence="14 19" id="KW-1133">Transmembrane helix</keyword>
<feature type="transmembrane region" description="Helical" evidence="19">
    <location>
        <begin position="117"/>
        <end position="140"/>
    </location>
</feature>
<keyword evidence="7" id="KW-1032">Host cell membrane</keyword>
<dbReference type="GO" id="GO:0044175">
    <property type="term" value="C:host cell endosome membrane"/>
    <property type="evidence" value="ECO:0007669"/>
    <property type="project" value="UniProtKB-SubCell"/>
</dbReference>
<keyword evidence="16 19" id="KW-0472">Membrane</keyword>
<evidence type="ECO:0000256" key="19">
    <source>
        <dbReference type="SAM" id="Phobius"/>
    </source>
</evidence>
<keyword evidence="10" id="KW-0732">Signal</keyword>
<sequence>MLFGGRTAYLSVLGLITAYAVFTIWYTLTAQLHNPCVYATVSIDSKDGIAAKWEVYNSTIVYAYPENGAKRFSDGLSGFDYVCRENWVNESKLDVLKNMKELHDKVRIVVGTRNCRAYLWSVQLQMITGAWLIYIAFLCLRQERRLLGPFRNQNEFLSPTGYTFNYATYTLATTVLKTHYTKFALLLCEASLRRVALSRTFKRDPIGFLCEHSAALALIGLEVGTHFVARLLVVGTVTLVHTPCSQIYPIYLKLASWGFVLAVTIVEIVAIIYEKPPKTGSSAIPPTPATHGVKGLCTSCCSTVLANLCGKMVYLLLVIGAVSILLHYEQRIQIGLLGESFSS</sequence>
<evidence type="ECO:0000256" key="8">
    <source>
        <dbReference type="ARBA" id="ARBA00022612"/>
    </source>
</evidence>
<evidence type="ECO:0000256" key="18">
    <source>
        <dbReference type="ARBA" id="ARBA00023213"/>
    </source>
</evidence>
<evidence type="ECO:0000256" key="7">
    <source>
        <dbReference type="ARBA" id="ARBA00022511"/>
    </source>
</evidence>
<evidence type="ECO:0000256" key="2">
    <source>
        <dbReference type="ARBA" id="ARBA00004330"/>
    </source>
</evidence>
<protein>
    <recommendedName>
        <fullName evidence="6">Envelope glycoprotein K</fullName>
    </recommendedName>
</protein>
<dbReference type="GO" id="GO:0016020">
    <property type="term" value="C:membrane"/>
    <property type="evidence" value="ECO:0007669"/>
    <property type="project" value="InterPro"/>
</dbReference>
<dbReference type="InterPro" id="IPR002567">
    <property type="entry name" value="GK"/>
</dbReference>
<evidence type="ECO:0000256" key="6">
    <source>
        <dbReference type="ARBA" id="ARBA00013975"/>
    </source>
</evidence>
<keyword evidence="12" id="KW-1043">Host membrane</keyword>
<keyword evidence="8" id="KW-1188">Viral release from host cell</keyword>
<evidence type="ECO:0000256" key="17">
    <source>
        <dbReference type="ARBA" id="ARBA00023180"/>
    </source>
</evidence>
<dbReference type="GO" id="GO:0039700">
    <property type="term" value="P:fusion of viral membrane with host outer nuclear membrane"/>
    <property type="evidence" value="ECO:0007669"/>
    <property type="project" value="UniProtKB-KW"/>
</dbReference>
<evidence type="ECO:0000256" key="5">
    <source>
        <dbReference type="ARBA" id="ARBA00011115"/>
    </source>
</evidence>
<evidence type="ECO:0000313" key="20">
    <source>
        <dbReference type="EMBL" id="AII81180.1"/>
    </source>
</evidence>
<feature type="transmembrane region" description="Helical" evidence="19">
    <location>
        <begin position="254"/>
        <end position="273"/>
    </location>
</feature>
<evidence type="ECO:0000256" key="11">
    <source>
        <dbReference type="ARBA" id="ARBA00022812"/>
    </source>
</evidence>
<evidence type="ECO:0000256" key="10">
    <source>
        <dbReference type="ARBA" id="ARBA00022729"/>
    </source>
</evidence>
<evidence type="ECO:0000256" key="1">
    <source>
        <dbReference type="ARBA" id="ARBA00004252"/>
    </source>
</evidence>
<evidence type="ECO:0000256" key="3">
    <source>
        <dbReference type="ARBA" id="ARBA00004598"/>
    </source>
</evidence>
<evidence type="ECO:0000313" key="22">
    <source>
        <dbReference type="Proteomes" id="UP000106683"/>
    </source>
</evidence>
<keyword evidence="18" id="KW-1180">Syncytium formation induced by viral infection</keyword>
<comment type="subcellular location">
    <subcellularLocation>
        <location evidence="1">Host Golgi apparatus membrane</location>
        <topology evidence="1">Multi-pass membrane protein</topology>
    </subcellularLocation>
    <subcellularLocation>
        <location evidence="3">Host cell membrane</location>
        <topology evidence="3">Multi-pass membrane protein</topology>
    </subcellularLocation>
    <subcellularLocation>
        <location evidence="2">Host endosome membrane</location>
        <topology evidence="2">Multi-pass membrane protein</topology>
    </subcellularLocation>
</comment>
<dbReference type="GO" id="GO:0044178">
    <property type="term" value="C:host cell Golgi membrane"/>
    <property type="evidence" value="ECO:0007669"/>
    <property type="project" value="UniProtKB-SubCell"/>
</dbReference>
<dbReference type="GO" id="GO:0060141">
    <property type="term" value="P:symbiont-mediated induction of syncytium formation"/>
    <property type="evidence" value="ECO:0007669"/>
    <property type="project" value="UniProtKB-KW"/>
</dbReference>
<feature type="transmembrane region" description="Helical" evidence="19">
    <location>
        <begin position="7"/>
        <end position="28"/>
    </location>
</feature>